<reference evidence="2 3" key="1">
    <citation type="submission" date="2018-11" db="EMBL/GenBank/DDBJ databases">
        <title>Genomes From Bacteria Associated with the Canine Oral Cavity: a Test Case for Automated Genome-Based Taxonomic Assignment.</title>
        <authorList>
            <person name="Coil D.A."/>
            <person name="Jospin G."/>
            <person name="Darling A.E."/>
            <person name="Wallis C."/>
            <person name="Davis I.J."/>
            <person name="Harris S."/>
            <person name="Eisen J.A."/>
            <person name="Holcombe L.J."/>
            <person name="O'Flynn C."/>
        </authorList>
    </citation>
    <scope>NUCLEOTIDE SEQUENCE [LARGE SCALE GENOMIC DNA]</scope>
    <source>
        <strain evidence="2 3">OH4621_COT-116</strain>
    </source>
</reference>
<dbReference type="AlphaFoldDB" id="A0A3P1VA88"/>
<keyword evidence="1" id="KW-1133">Transmembrane helix</keyword>
<protein>
    <submittedName>
        <fullName evidence="2">Uncharacterized protein</fullName>
    </submittedName>
</protein>
<feature type="transmembrane region" description="Helical" evidence="1">
    <location>
        <begin position="162"/>
        <end position="182"/>
    </location>
</feature>
<gene>
    <name evidence="2" type="ORF">EII38_07205</name>
</gene>
<keyword evidence="3" id="KW-1185">Reference proteome</keyword>
<feature type="transmembrane region" description="Helical" evidence="1">
    <location>
        <begin position="6"/>
        <end position="26"/>
    </location>
</feature>
<organism evidence="2 3">
    <name type="scientific">Streptococcus minor</name>
    <dbReference type="NCBI Taxonomy" id="229549"/>
    <lineage>
        <taxon>Bacteria</taxon>
        <taxon>Bacillati</taxon>
        <taxon>Bacillota</taxon>
        <taxon>Bacilli</taxon>
        <taxon>Lactobacillales</taxon>
        <taxon>Streptococcaceae</taxon>
        <taxon>Streptococcus</taxon>
    </lineage>
</organism>
<name>A0A3P1VA88_9STRE</name>
<keyword evidence="1" id="KW-0472">Membrane</keyword>
<comment type="caution">
    <text evidence="2">The sequence shown here is derived from an EMBL/GenBank/DDBJ whole genome shotgun (WGS) entry which is preliminary data.</text>
</comment>
<dbReference type="Proteomes" id="UP000281771">
    <property type="component" value="Unassembled WGS sequence"/>
</dbReference>
<proteinExistence type="predicted"/>
<evidence type="ECO:0000313" key="3">
    <source>
        <dbReference type="Proteomes" id="UP000281771"/>
    </source>
</evidence>
<feature type="transmembrane region" description="Helical" evidence="1">
    <location>
        <begin position="203"/>
        <end position="219"/>
    </location>
</feature>
<dbReference type="RefSeq" id="WP_124777266.1">
    <property type="nucleotide sequence ID" value="NZ_RQZA01000006.1"/>
</dbReference>
<dbReference type="EMBL" id="RQZA01000006">
    <property type="protein sequence ID" value="RRD31059.1"/>
    <property type="molecule type" value="Genomic_DNA"/>
</dbReference>
<keyword evidence="1" id="KW-0812">Transmembrane</keyword>
<feature type="transmembrane region" description="Helical" evidence="1">
    <location>
        <begin position="231"/>
        <end position="251"/>
    </location>
</feature>
<accession>A0A3P1VA88</accession>
<evidence type="ECO:0000313" key="2">
    <source>
        <dbReference type="EMBL" id="RRD31059.1"/>
    </source>
</evidence>
<evidence type="ECO:0000256" key="1">
    <source>
        <dbReference type="SAM" id="Phobius"/>
    </source>
</evidence>
<feature type="transmembrane region" description="Helical" evidence="1">
    <location>
        <begin position="135"/>
        <end position="156"/>
    </location>
</feature>
<sequence>MSTEEIVKLLSAFGIGSILSVVFGFIQFHKRNQLDYITKERSEWRKQLKEIIKKLNDGVERTKAINELKNQINPYGRNIDIKNTKPYFMKDGHIWDILDVEGEVNYDKLTFFVELLLKYDWERSKKEVDTKPYKFIHEVVIFILLVCSLYCVYLAYKNTANLEEFLIPVNIGTSLLVVLLLLMQKMITVAVISNPSKKNSERLWVFIILYAIPYGYIMNNLADSLGTKESSIIKIIALVGLIIYIYEFYYLSFFDSCEDEYVKEIERYLSVKSKKYQVGIRLTNQIRDKEDKLYRYEYDITVINSMNKRLNRIKKKLTKKKRPQDPWLHPILFFKYRKDRSRIIREVKKVGKGELT</sequence>